<dbReference type="SUPFAM" id="SSF49899">
    <property type="entry name" value="Concanavalin A-like lectins/glucanases"/>
    <property type="match status" value="1"/>
</dbReference>
<dbReference type="InterPro" id="IPR006626">
    <property type="entry name" value="PbH1"/>
</dbReference>
<feature type="non-terminal residue" evidence="3">
    <location>
        <position position="1"/>
    </location>
</feature>
<dbReference type="EMBL" id="JAGQHS010000375">
    <property type="protein sequence ID" value="MCA9759521.1"/>
    <property type="molecule type" value="Genomic_DNA"/>
</dbReference>
<dbReference type="InterPro" id="IPR018765">
    <property type="entry name" value="DUF2341"/>
</dbReference>
<dbReference type="InterPro" id="IPR007742">
    <property type="entry name" value="NosD_dom"/>
</dbReference>
<evidence type="ECO:0000259" key="2">
    <source>
        <dbReference type="Pfam" id="PF10102"/>
    </source>
</evidence>
<evidence type="ECO:0000259" key="1">
    <source>
        <dbReference type="Pfam" id="PF05048"/>
    </source>
</evidence>
<dbReference type="InterPro" id="IPR012334">
    <property type="entry name" value="Pectin_lyas_fold"/>
</dbReference>
<organism evidence="3 4">
    <name type="scientific">Eiseniibacteriota bacterium</name>
    <dbReference type="NCBI Taxonomy" id="2212470"/>
    <lineage>
        <taxon>Bacteria</taxon>
        <taxon>Candidatus Eiseniibacteriota</taxon>
    </lineage>
</organism>
<comment type="caution">
    <text evidence="3">The sequence shown here is derived from an EMBL/GenBank/DDBJ whole genome shotgun (WGS) entry which is preliminary data.</text>
</comment>
<feature type="non-terminal residue" evidence="3">
    <location>
        <position position="1040"/>
    </location>
</feature>
<evidence type="ECO:0000313" key="4">
    <source>
        <dbReference type="Proteomes" id="UP000739538"/>
    </source>
</evidence>
<dbReference type="Gene3D" id="2.60.120.200">
    <property type="match status" value="1"/>
</dbReference>
<reference evidence="3" key="1">
    <citation type="submission" date="2020-04" db="EMBL/GenBank/DDBJ databases">
        <authorList>
            <person name="Zhang T."/>
        </authorList>
    </citation>
    <scope>NUCLEOTIDE SEQUENCE</scope>
    <source>
        <strain evidence="3">HKST-UBA02</strain>
    </source>
</reference>
<feature type="domain" description="DUF2341" evidence="2">
    <location>
        <begin position="46"/>
        <end position="108"/>
    </location>
</feature>
<dbReference type="Pfam" id="PF05048">
    <property type="entry name" value="NosD"/>
    <property type="match status" value="1"/>
</dbReference>
<name>A0A956NIR3_UNCEI</name>
<protein>
    <submittedName>
        <fullName evidence="3">DUF2341 domain-containing protein</fullName>
    </submittedName>
</protein>
<accession>A0A956NIR3</accession>
<gene>
    <name evidence="3" type="ORF">KDA27_27245</name>
</gene>
<dbReference type="SUPFAM" id="SSF51126">
    <property type="entry name" value="Pectin lyase-like"/>
    <property type="match status" value="1"/>
</dbReference>
<dbReference type="InterPro" id="IPR011050">
    <property type="entry name" value="Pectin_lyase_fold/virulence"/>
</dbReference>
<dbReference type="InterPro" id="IPR013320">
    <property type="entry name" value="ConA-like_dom_sf"/>
</dbReference>
<dbReference type="Gene3D" id="2.160.20.10">
    <property type="entry name" value="Single-stranded right-handed beta-helix, Pectin lyase-like"/>
    <property type="match status" value="1"/>
</dbReference>
<dbReference type="SMART" id="SM00710">
    <property type="entry name" value="PbH1"/>
    <property type="match status" value="8"/>
</dbReference>
<feature type="domain" description="Periplasmic copper-binding protein NosD beta helix" evidence="1">
    <location>
        <begin position="681"/>
        <end position="845"/>
    </location>
</feature>
<dbReference type="Proteomes" id="UP000739538">
    <property type="component" value="Unassembled WGS sequence"/>
</dbReference>
<dbReference type="AlphaFoldDB" id="A0A956NIR3"/>
<evidence type="ECO:0000313" key="3">
    <source>
        <dbReference type="EMBL" id="MCA9759521.1"/>
    </source>
</evidence>
<reference evidence="3" key="2">
    <citation type="journal article" date="2021" name="Microbiome">
        <title>Successional dynamics and alternative stable states in a saline activated sludge microbial community over 9 years.</title>
        <authorList>
            <person name="Wang Y."/>
            <person name="Ye J."/>
            <person name="Ju F."/>
            <person name="Liu L."/>
            <person name="Boyd J.A."/>
            <person name="Deng Y."/>
            <person name="Parks D.H."/>
            <person name="Jiang X."/>
            <person name="Yin X."/>
            <person name="Woodcroft B.J."/>
            <person name="Tyson G.W."/>
            <person name="Hugenholtz P."/>
            <person name="Polz M.F."/>
            <person name="Zhang T."/>
        </authorList>
    </citation>
    <scope>NUCLEOTIDE SEQUENCE</scope>
    <source>
        <strain evidence="3">HKST-UBA02</strain>
    </source>
</reference>
<proteinExistence type="predicted"/>
<dbReference type="Pfam" id="PF10102">
    <property type="entry name" value="DUF2341"/>
    <property type="match status" value="1"/>
</dbReference>
<sequence>YDSDWTYRKPIAIQGSEVGATGAPHANFPVLISLTDSDLQADAQADGDDILFTSDDGVTQLSHEIESYTAGSGTLVAWVEVPSLPSGTNTTVYLYYGNATVGSQADASGGTWSESFEGVWHLNGVFTDSSPNGRDGTNHGTTATTGMIAGGRALSGANPDNISITGLMGSPTSFTLSGWLDLTATDSNGSEFISIGDYSIIRCDAYGFQTEGAFYQGATWNVTGAGANVVGTSWRYVAYTFDDAADSQVIYLDGVSAGSTAHTDTPLYTGLGTDTWIGSHGNGDGSFDFTGNLDEVRVASSPRSAGWILTEFNNQSSPGTFLVSGAEEYLITGTVFEDASFGGGVGRSLAASSGIGQSGARVEIYDGSGAFAGATTTDGSGVYGLGAATGSHTVRVVGSTVSSSRSGWVSGIVPVQTFRTDASAGVSPVTDYVGGQDPSTADAGNGSSGVVMNTSTGVFTAGITGTAQSIAPVTMGTASVSGVDFGFNFNTIVNVNDSGQGSLRQFIQNASALSNVGLAIEGQTAGEDVSLFMITDGLAHAGLRSGLTNQLTSGVALIMPNSALDFVADDNTVIDGSTQTSNIGDTNSGQLGTGGTVGTDALSLGQVDAPEVEIRGDGTLSYGLRIEGNDVTVRGLAILGWGSSVGESSLHVADTFTGVLIEDNVLGTTALSFADPGAALRSRNGVYLNGADSGTIRNNLIGWTEVDGLYFTNASAGWSVSGNELRDCGINGSNGDGMALNNTSDLTFAGNLLIGASSQAIVFTTNTNCWFENNTVTGSGVGVSTGVSQSTAICARGAATSTTFYRNLVEANYGAAFQMNDGSTGITLSENSCIDNGTIVARDGSPATGQIGIDLNSATDDPNMGTAPFVTLNDSLDADTGGNGLHNYPVILQVLKAGSTVSVRGFAGPGTALEFFTSDGDATGFGEGERFVFSSVEGSGNDLDSGTGSYGPGAINGLLQGTDDTNRFIVSGAAPAWLTTADLITATATDAGGNTSEFSGVAPIDQHTIVKRTFSADGTPLTSGTSAAKGAVVRFLLYVN</sequence>